<dbReference type="SUPFAM" id="SSF56399">
    <property type="entry name" value="ADP-ribosylation"/>
    <property type="match status" value="1"/>
</dbReference>
<accession>A0AAV7B9P7</accession>
<evidence type="ECO:0000256" key="1">
    <source>
        <dbReference type="ARBA" id="ARBA00024347"/>
    </source>
</evidence>
<feature type="domain" description="PARP catalytic" evidence="2">
    <location>
        <begin position="68"/>
        <end position="144"/>
    </location>
</feature>
<name>A0AAV7B9P7_ENGPU</name>
<comment type="similarity">
    <text evidence="1">Belongs to the ARTD/PARP family.</text>
</comment>
<dbReference type="GO" id="GO:0003950">
    <property type="term" value="F:NAD+ poly-ADP-ribosyltransferase activity"/>
    <property type="evidence" value="ECO:0007669"/>
    <property type="project" value="InterPro"/>
</dbReference>
<evidence type="ECO:0000259" key="2">
    <source>
        <dbReference type="Pfam" id="PF00644"/>
    </source>
</evidence>
<dbReference type="Proteomes" id="UP000824782">
    <property type="component" value="Unassembled WGS sequence"/>
</dbReference>
<dbReference type="AlphaFoldDB" id="A0AAV7B9P7"/>
<dbReference type="Gene3D" id="3.90.175.10">
    <property type="entry name" value="Diphtheria Toxin, domain 1"/>
    <property type="match status" value="1"/>
</dbReference>
<keyword evidence="4" id="KW-1185">Reference proteome</keyword>
<protein>
    <recommendedName>
        <fullName evidence="2">PARP catalytic domain-containing protein</fullName>
    </recommendedName>
</protein>
<dbReference type="EMBL" id="WNYA01000006">
    <property type="protein sequence ID" value="KAG8569277.1"/>
    <property type="molecule type" value="Genomic_DNA"/>
</dbReference>
<evidence type="ECO:0000313" key="3">
    <source>
        <dbReference type="EMBL" id="KAG8569277.1"/>
    </source>
</evidence>
<proteinExistence type="inferred from homology"/>
<organism evidence="3 4">
    <name type="scientific">Engystomops pustulosus</name>
    <name type="common">Tungara frog</name>
    <name type="synonym">Physalaemus pustulosus</name>
    <dbReference type="NCBI Taxonomy" id="76066"/>
    <lineage>
        <taxon>Eukaryota</taxon>
        <taxon>Metazoa</taxon>
        <taxon>Chordata</taxon>
        <taxon>Craniata</taxon>
        <taxon>Vertebrata</taxon>
        <taxon>Euteleostomi</taxon>
        <taxon>Amphibia</taxon>
        <taxon>Batrachia</taxon>
        <taxon>Anura</taxon>
        <taxon>Neobatrachia</taxon>
        <taxon>Hyloidea</taxon>
        <taxon>Leptodactylidae</taxon>
        <taxon>Leiuperinae</taxon>
        <taxon>Engystomops</taxon>
    </lineage>
</organism>
<gene>
    <name evidence="3" type="ORF">GDO81_014337</name>
</gene>
<comment type="caution">
    <text evidence="3">The sequence shown here is derived from an EMBL/GenBank/DDBJ whole genome shotgun (WGS) entry which is preliminary data.</text>
</comment>
<dbReference type="GO" id="GO:0005737">
    <property type="term" value="C:cytoplasm"/>
    <property type="evidence" value="ECO:0007669"/>
    <property type="project" value="TreeGrafter"/>
</dbReference>
<dbReference type="PANTHER" id="PTHR36542:SF2">
    <property type="entry name" value="GIG2-LIKE PROTEIN DRED-RELATED"/>
    <property type="match status" value="1"/>
</dbReference>
<reference evidence="3" key="1">
    <citation type="thesis" date="2020" institute="ProQuest LLC" country="789 East Eisenhower Parkway, Ann Arbor, MI, USA">
        <title>Comparative Genomics and Chromosome Evolution.</title>
        <authorList>
            <person name="Mudd A.B."/>
        </authorList>
    </citation>
    <scope>NUCLEOTIDE SEQUENCE</scope>
    <source>
        <strain evidence="3">237g6f4</strain>
        <tissue evidence="3">Blood</tissue>
    </source>
</reference>
<sequence length="202" mass="23155">MARVHSHPPPTSSQPASETTWNGIMAYNRGCSLNSNDEDIWREETLPGFQEGVLYGDDMPKDGKIYEMYHGTTFLAALEIMLSGFKQSEDGMLGRGVYVTRDINKAQRYPLSDKTDQVVLKLRVNVGKVKKIDYQDHFMQKKWHQYGYDTAWVPAYCGMVNSGLEEDCVWDPRRIKVVEIAYASPQLLLQFVMIFLQLFVNS</sequence>
<dbReference type="PANTHER" id="PTHR36542">
    <property type="entry name" value="GIG2-LIKE PROTEIN DRED-RELATED"/>
    <property type="match status" value="1"/>
</dbReference>
<evidence type="ECO:0000313" key="4">
    <source>
        <dbReference type="Proteomes" id="UP000824782"/>
    </source>
</evidence>
<dbReference type="InterPro" id="IPR012317">
    <property type="entry name" value="Poly(ADP-ribose)pol_cat_dom"/>
</dbReference>
<dbReference type="Pfam" id="PF00644">
    <property type="entry name" value="PARP"/>
    <property type="match status" value="1"/>
</dbReference>